<comment type="caution">
    <text evidence="2">The sequence shown here is derived from an EMBL/GenBank/DDBJ whole genome shotgun (WGS) entry which is preliminary data.</text>
</comment>
<reference evidence="2 3" key="1">
    <citation type="submission" date="2015-03" db="EMBL/GenBank/DDBJ databases">
        <authorList>
            <consortium name="Pathogen Informatics"/>
            <person name="Murphy D."/>
        </authorList>
    </citation>
    <scope>NUCLEOTIDE SEQUENCE [LARGE SCALE GENOMIC DNA]</scope>
    <source>
        <strain evidence="2 3">SMRU1873</strain>
    </source>
</reference>
<protein>
    <submittedName>
        <fullName evidence="2">Uncharacterized protein</fullName>
    </submittedName>
</protein>
<evidence type="ECO:0000313" key="3">
    <source>
        <dbReference type="Proteomes" id="UP000043005"/>
    </source>
</evidence>
<dbReference type="Proteomes" id="UP000043005">
    <property type="component" value="Unassembled WGS sequence"/>
</dbReference>
<keyword evidence="1" id="KW-0472">Membrane</keyword>
<organism evidence="2 3">
    <name type="scientific">Streptococcus pneumoniae</name>
    <dbReference type="NCBI Taxonomy" id="1313"/>
    <lineage>
        <taxon>Bacteria</taxon>
        <taxon>Bacillati</taxon>
        <taxon>Bacillota</taxon>
        <taxon>Bacilli</taxon>
        <taxon>Lactobacillales</taxon>
        <taxon>Streptococcaceae</taxon>
        <taxon>Streptococcus</taxon>
    </lineage>
</organism>
<sequence length="32" mass="3843">MKLKTLALISGIVVLWEEFYFLLVLLSCWEQR</sequence>
<gene>
    <name evidence="2" type="ORF">ERS021383_00240</name>
</gene>
<evidence type="ECO:0000313" key="2">
    <source>
        <dbReference type="EMBL" id="CJA29425.1"/>
    </source>
</evidence>
<dbReference type="AlphaFoldDB" id="A0A916L490"/>
<dbReference type="EMBL" id="CKTV01000003">
    <property type="protein sequence ID" value="CJA29425.1"/>
    <property type="molecule type" value="Genomic_DNA"/>
</dbReference>
<proteinExistence type="predicted"/>
<evidence type="ECO:0000256" key="1">
    <source>
        <dbReference type="SAM" id="Phobius"/>
    </source>
</evidence>
<name>A0A916L490_STREE</name>
<feature type="transmembrane region" description="Helical" evidence="1">
    <location>
        <begin position="6"/>
        <end position="29"/>
    </location>
</feature>
<accession>A0A916L490</accession>
<keyword evidence="1" id="KW-1133">Transmembrane helix</keyword>
<keyword evidence="1" id="KW-0812">Transmembrane</keyword>